<dbReference type="EMBL" id="MZGJ01000006">
    <property type="protein sequence ID" value="OQX51192.1"/>
    <property type="molecule type" value="Genomic_DNA"/>
</dbReference>
<organism evidence="1 2">
    <name type="scientific">candidate division CPR3 bacterium 4484_211</name>
    <dbReference type="NCBI Taxonomy" id="1968527"/>
    <lineage>
        <taxon>Bacteria</taxon>
        <taxon>Bacteria division CPR3</taxon>
    </lineage>
</organism>
<dbReference type="STRING" id="1968527.B5M47_01385"/>
<sequence length="81" mass="8860">MLWWNLQEKYIRFRGGGASRSNLEVISRPHSGCGIIYSPVNLKAAASGAAGFRGLIGSTVIAADSFVKWKKRLLLVQGRQV</sequence>
<name>A0A1W9NYU8_UNCC3</name>
<evidence type="ECO:0000313" key="1">
    <source>
        <dbReference type="EMBL" id="OQX51192.1"/>
    </source>
</evidence>
<dbReference type="AlphaFoldDB" id="A0A1W9NYU8"/>
<dbReference type="Proteomes" id="UP000192520">
    <property type="component" value="Unassembled WGS sequence"/>
</dbReference>
<accession>A0A1W9NYU8</accession>
<evidence type="ECO:0000313" key="2">
    <source>
        <dbReference type="Proteomes" id="UP000192520"/>
    </source>
</evidence>
<gene>
    <name evidence="1" type="ORF">B5M47_01385</name>
</gene>
<protein>
    <submittedName>
        <fullName evidence="1">Uncharacterized protein</fullName>
    </submittedName>
</protein>
<proteinExistence type="predicted"/>
<comment type="caution">
    <text evidence="1">The sequence shown here is derived from an EMBL/GenBank/DDBJ whole genome shotgun (WGS) entry which is preliminary data.</text>
</comment>
<reference evidence="2" key="1">
    <citation type="submission" date="2017-03" db="EMBL/GenBank/DDBJ databases">
        <title>Novel pathways for hydrocarbon cycling and metabolic interdependencies in hydrothermal sediment communities.</title>
        <authorList>
            <person name="Dombrowski N."/>
            <person name="Seitz K."/>
            <person name="Teske A."/>
            <person name="Baker B."/>
        </authorList>
    </citation>
    <scope>NUCLEOTIDE SEQUENCE [LARGE SCALE GENOMIC DNA]</scope>
</reference>